<accession>A0A514TZ32</accession>
<proteinExistence type="predicted"/>
<keyword evidence="2" id="KW-0540">Nuclease</keyword>
<keyword evidence="2" id="KW-0269">Exonuclease</keyword>
<sequence>MSLRFLPKSHQYRMTEHPGPATGPKGANPELRATGATTLIGGGIPKPNLIYWAGKTVAEYVRDNPLDVDLLRQRDGAETLNEDGTVTKFDMVKELASVPNKVRDAAGERGSEVHDLAEALLHGETVDVPDELAPYVDGYLRLIDEWEITPVLTETSVGNRKDWYVGRLDSIVRIGKLGNCLVLLDWKTSRGVYGETALQTAGYARAEFYVTDDAPDVEIPLPQVDRTMVCHITPDGSFLYDLAKTPAEIDRHYELFIAAAFTHKTQKERDAIITEPLTLPDTTTPEMSAAA</sequence>
<keyword evidence="2" id="KW-0378">Hydrolase</keyword>
<dbReference type="Proteomes" id="UP000318687">
    <property type="component" value="Segment"/>
</dbReference>
<feature type="region of interest" description="Disordered" evidence="1">
    <location>
        <begin position="1"/>
        <end position="29"/>
    </location>
</feature>
<protein>
    <submittedName>
        <fullName evidence="2">Cas4 family exonuclease</fullName>
    </submittedName>
</protein>
<dbReference type="RefSeq" id="YP_009884011.1">
    <property type="nucleotide sequence ID" value="NC_049465.1"/>
</dbReference>
<gene>
    <name evidence="2" type="primary">34</name>
    <name evidence="2" type="ORF">SEA_VIBAKI_34</name>
</gene>
<dbReference type="GO" id="GO:0004527">
    <property type="term" value="F:exonuclease activity"/>
    <property type="evidence" value="ECO:0007669"/>
    <property type="project" value="UniProtKB-KW"/>
</dbReference>
<keyword evidence="3" id="KW-1185">Reference proteome</keyword>
<evidence type="ECO:0000313" key="3">
    <source>
        <dbReference type="Proteomes" id="UP000318687"/>
    </source>
</evidence>
<organism evidence="2 3">
    <name type="scientific">Arthrobacter phage Vibaki</name>
    <dbReference type="NCBI Taxonomy" id="2593333"/>
    <lineage>
        <taxon>Viruses</taxon>
        <taxon>Duplodnaviria</taxon>
        <taxon>Heunggongvirae</taxon>
        <taxon>Uroviricota</taxon>
        <taxon>Caudoviricetes</taxon>
        <taxon>Berryhillviridae</taxon>
        <taxon>Vibakivirus</taxon>
        <taxon>Vibakivirus vibaki</taxon>
    </lineage>
</organism>
<evidence type="ECO:0000256" key="1">
    <source>
        <dbReference type="SAM" id="MobiDB-lite"/>
    </source>
</evidence>
<dbReference type="KEGG" id="vg:55813350"/>
<evidence type="ECO:0000313" key="2">
    <source>
        <dbReference type="EMBL" id="QDK01915.1"/>
    </source>
</evidence>
<dbReference type="EMBL" id="MN096362">
    <property type="protein sequence ID" value="QDK01915.1"/>
    <property type="molecule type" value="Genomic_DNA"/>
</dbReference>
<name>A0A514TZ32_9CAUD</name>
<dbReference type="GeneID" id="55813350"/>
<reference evidence="2 3" key="1">
    <citation type="submission" date="2019-06" db="EMBL/GenBank/DDBJ databases">
        <authorList>
            <person name="Alexander J."/>
            <person name="Ertsgaard D.J."/>
            <person name="Fields K.L."/>
            <person name="Fields S.B."/>
            <person name="Humphreys H."/>
            <person name="Kinneman J.E."/>
            <person name="Nelson N.D."/>
            <person name="Olakunle E.K."/>
            <person name="Reimer A.C."/>
            <person name="Robertson C."/>
            <person name="Ross G.V."/>
            <person name="Bonilla J.A."/>
            <person name="Klyczek K."/>
            <person name="Garlena R.A."/>
            <person name="Russell D.A."/>
            <person name="Pope W.H."/>
            <person name="Jacobs-Sera D."/>
            <person name="Hatfull G.F."/>
        </authorList>
    </citation>
    <scope>NUCLEOTIDE SEQUENCE [LARGE SCALE GENOMIC DNA]</scope>
</reference>